<dbReference type="EC" id="2.7.11.1" evidence="6"/>
<dbReference type="GO" id="GO:0035556">
    <property type="term" value="P:intracellular signal transduction"/>
    <property type="evidence" value="ECO:0007669"/>
    <property type="project" value="TreeGrafter"/>
</dbReference>
<dbReference type="STRING" id="145388.A0A0D2K5U7"/>
<evidence type="ECO:0000313" key="7">
    <source>
        <dbReference type="Proteomes" id="UP000054498"/>
    </source>
</evidence>
<dbReference type="GO" id="GO:0007059">
    <property type="term" value="P:chromosome segregation"/>
    <property type="evidence" value="ECO:0007669"/>
    <property type="project" value="TreeGrafter"/>
</dbReference>
<evidence type="ECO:0000313" key="6">
    <source>
        <dbReference type="EMBL" id="KIY91543.1"/>
    </source>
</evidence>
<sequence>MLYGKRPFGEGLTQEQVFRDRVVLNARQVDFPAKPAVSPEARAFISRCLAYRQQDRWDVLTAAADPYLQLKR</sequence>
<dbReference type="Proteomes" id="UP000054498">
    <property type="component" value="Unassembled WGS sequence"/>
</dbReference>
<dbReference type="GO" id="GO:0005524">
    <property type="term" value="F:ATP binding"/>
    <property type="evidence" value="ECO:0007669"/>
    <property type="project" value="UniProtKB-KW"/>
</dbReference>
<evidence type="ECO:0000256" key="3">
    <source>
        <dbReference type="ARBA" id="ARBA00022741"/>
    </source>
</evidence>
<evidence type="ECO:0000256" key="5">
    <source>
        <dbReference type="ARBA" id="ARBA00022840"/>
    </source>
</evidence>
<keyword evidence="1" id="KW-0723">Serine/threonine-protein kinase</keyword>
<evidence type="ECO:0000256" key="1">
    <source>
        <dbReference type="ARBA" id="ARBA00022527"/>
    </source>
</evidence>
<keyword evidence="7" id="KW-1185">Reference proteome</keyword>
<gene>
    <name evidence="6" type="ORF">MNEG_16422</name>
</gene>
<dbReference type="InterPro" id="IPR011009">
    <property type="entry name" value="Kinase-like_dom_sf"/>
</dbReference>
<keyword evidence="3" id="KW-0547">Nucleotide-binding</keyword>
<dbReference type="Gene3D" id="1.10.510.10">
    <property type="entry name" value="Transferase(Phosphotransferase) domain 1"/>
    <property type="match status" value="1"/>
</dbReference>
<reference evidence="6 7" key="1">
    <citation type="journal article" date="2013" name="BMC Genomics">
        <title>Reconstruction of the lipid metabolism for the microalga Monoraphidium neglectum from its genome sequence reveals characteristics suitable for biofuel production.</title>
        <authorList>
            <person name="Bogen C."/>
            <person name="Al-Dilaimi A."/>
            <person name="Albersmeier A."/>
            <person name="Wichmann J."/>
            <person name="Grundmann M."/>
            <person name="Rupp O."/>
            <person name="Lauersen K.J."/>
            <person name="Blifernez-Klassen O."/>
            <person name="Kalinowski J."/>
            <person name="Goesmann A."/>
            <person name="Mussgnug J.H."/>
            <person name="Kruse O."/>
        </authorList>
    </citation>
    <scope>NUCLEOTIDE SEQUENCE [LARGE SCALE GENOMIC DNA]</scope>
    <source>
        <strain evidence="6 7">SAG 48.87</strain>
    </source>
</reference>
<dbReference type="AlphaFoldDB" id="A0A0D2K5U7"/>
<keyword evidence="2 6" id="KW-0808">Transferase</keyword>
<organism evidence="6 7">
    <name type="scientific">Monoraphidium neglectum</name>
    <dbReference type="NCBI Taxonomy" id="145388"/>
    <lineage>
        <taxon>Eukaryota</taxon>
        <taxon>Viridiplantae</taxon>
        <taxon>Chlorophyta</taxon>
        <taxon>core chlorophytes</taxon>
        <taxon>Chlorophyceae</taxon>
        <taxon>CS clade</taxon>
        <taxon>Sphaeropleales</taxon>
        <taxon>Selenastraceae</taxon>
        <taxon>Monoraphidium</taxon>
    </lineage>
</organism>
<proteinExistence type="predicted"/>
<dbReference type="GeneID" id="25734180"/>
<dbReference type="RefSeq" id="XP_013890563.1">
    <property type="nucleotide sequence ID" value="XM_014035109.1"/>
</dbReference>
<dbReference type="KEGG" id="mng:MNEG_16422"/>
<keyword evidence="5" id="KW-0067">ATP-binding</keyword>
<dbReference type="PANTHER" id="PTHR22974">
    <property type="entry name" value="MIXED LINEAGE PROTEIN KINASE"/>
    <property type="match status" value="1"/>
</dbReference>
<accession>A0A0D2K5U7</accession>
<evidence type="ECO:0000256" key="2">
    <source>
        <dbReference type="ARBA" id="ARBA00022679"/>
    </source>
</evidence>
<protein>
    <submittedName>
        <fullName evidence="6">Tousled-like kinase</fullName>
        <ecNumber evidence="6">2.7.11.1</ecNumber>
    </submittedName>
</protein>
<keyword evidence="4 6" id="KW-0418">Kinase</keyword>
<dbReference type="GO" id="GO:0005634">
    <property type="term" value="C:nucleus"/>
    <property type="evidence" value="ECO:0007669"/>
    <property type="project" value="TreeGrafter"/>
</dbReference>
<evidence type="ECO:0000256" key="4">
    <source>
        <dbReference type="ARBA" id="ARBA00022777"/>
    </source>
</evidence>
<name>A0A0D2K5U7_9CHLO</name>
<dbReference type="OrthoDB" id="346907at2759"/>
<dbReference type="GO" id="GO:0004674">
    <property type="term" value="F:protein serine/threonine kinase activity"/>
    <property type="evidence" value="ECO:0007669"/>
    <property type="project" value="UniProtKB-KW"/>
</dbReference>
<dbReference type="PANTHER" id="PTHR22974:SF23">
    <property type="entry name" value="TOUSLED-LIKE KINASE, ISOFORM G"/>
    <property type="match status" value="1"/>
</dbReference>
<dbReference type="EMBL" id="KK106557">
    <property type="protein sequence ID" value="KIY91543.1"/>
    <property type="molecule type" value="Genomic_DNA"/>
</dbReference>
<dbReference type="SUPFAM" id="SSF56112">
    <property type="entry name" value="Protein kinase-like (PK-like)"/>
    <property type="match status" value="1"/>
</dbReference>